<accession>A0ABW5DA94</accession>
<dbReference type="Gene3D" id="2.120.10.30">
    <property type="entry name" value="TolB, C-terminal domain"/>
    <property type="match status" value="1"/>
</dbReference>
<evidence type="ECO:0000313" key="4">
    <source>
        <dbReference type="Proteomes" id="UP001597375"/>
    </source>
</evidence>
<organism evidence="3 4">
    <name type="scientific">Luteolibacter algae</name>
    <dbReference type="NCBI Taxonomy" id="454151"/>
    <lineage>
        <taxon>Bacteria</taxon>
        <taxon>Pseudomonadati</taxon>
        <taxon>Verrucomicrobiota</taxon>
        <taxon>Verrucomicrobiia</taxon>
        <taxon>Verrucomicrobiales</taxon>
        <taxon>Verrucomicrobiaceae</taxon>
        <taxon>Luteolibacter</taxon>
    </lineage>
</organism>
<feature type="signal peptide" evidence="1">
    <location>
        <begin position="1"/>
        <end position="25"/>
    </location>
</feature>
<sequence length="394" mass="44277">MKSRALPARAALFFLAMPLAQTAHAEIGTELLYRGLERPVWVGAPSKTTGKLWAMEQAGKIWIIDLQNGTKSDKPFLDISDRADRRMNEEGLLGLAFSPDFEETGRYYINYTTKDSTTRIVRYISKDRKTTDAGSGEVILEYKQPYDNHNGGWLDFGPDGMLYIATGDGGSGFDPQQYAQDLSSLLGKLLRLDVSGEKGYRVPEDNGFKDIKGAKPEIHAFGLRNPWRCSFDRKTNDLWIGDVGQKSWEEIDFVPHGELSKKNFGWRLREGDVETMNLKGKSVGGPEPENYHAPIYVYKQGSGPKEGYSVTGGYVYRGKDIKELQGRYIFGDYQNPRIWSFSPENGKVSDFKDHTESMQPKGGRINLISSFGEDAEGELYLTDLSGPIYRVVEK</sequence>
<dbReference type="PANTHER" id="PTHR19328:SF75">
    <property type="entry name" value="ALDOSE SUGAR DEHYDROGENASE YLII"/>
    <property type="match status" value="1"/>
</dbReference>
<dbReference type="RefSeq" id="WP_386820815.1">
    <property type="nucleotide sequence ID" value="NZ_JBHUIT010000031.1"/>
</dbReference>
<protein>
    <submittedName>
        <fullName evidence="3">PQQ-dependent sugar dehydrogenase</fullName>
    </submittedName>
</protein>
<keyword evidence="4" id="KW-1185">Reference proteome</keyword>
<proteinExistence type="predicted"/>
<feature type="domain" description="Glucose/Sorbosone dehydrogenase" evidence="2">
    <location>
        <begin position="50"/>
        <end position="382"/>
    </location>
</feature>
<dbReference type="InterPro" id="IPR011041">
    <property type="entry name" value="Quinoprot_gluc/sorb_DH_b-prop"/>
</dbReference>
<feature type="chain" id="PRO_5046912650" evidence="1">
    <location>
        <begin position="26"/>
        <end position="394"/>
    </location>
</feature>
<reference evidence="4" key="1">
    <citation type="journal article" date="2019" name="Int. J. Syst. Evol. Microbiol.">
        <title>The Global Catalogue of Microorganisms (GCM) 10K type strain sequencing project: providing services to taxonomists for standard genome sequencing and annotation.</title>
        <authorList>
            <consortium name="The Broad Institute Genomics Platform"/>
            <consortium name="The Broad Institute Genome Sequencing Center for Infectious Disease"/>
            <person name="Wu L."/>
            <person name="Ma J."/>
        </authorList>
    </citation>
    <scope>NUCLEOTIDE SEQUENCE [LARGE SCALE GENOMIC DNA]</scope>
    <source>
        <strain evidence="4">CGMCC 4.7106</strain>
    </source>
</reference>
<dbReference type="EMBL" id="JBHUIT010000031">
    <property type="protein sequence ID" value="MFD2257510.1"/>
    <property type="molecule type" value="Genomic_DNA"/>
</dbReference>
<comment type="caution">
    <text evidence="3">The sequence shown here is derived from an EMBL/GenBank/DDBJ whole genome shotgun (WGS) entry which is preliminary data.</text>
</comment>
<gene>
    <name evidence="3" type="ORF">ACFSSA_12580</name>
</gene>
<keyword evidence="1" id="KW-0732">Signal</keyword>
<evidence type="ECO:0000256" key="1">
    <source>
        <dbReference type="SAM" id="SignalP"/>
    </source>
</evidence>
<name>A0ABW5DA94_9BACT</name>
<dbReference type="Proteomes" id="UP001597375">
    <property type="component" value="Unassembled WGS sequence"/>
</dbReference>
<evidence type="ECO:0000313" key="3">
    <source>
        <dbReference type="EMBL" id="MFD2257510.1"/>
    </source>
</evidence>
<dbReference type="InterPro" id="IPR011042">
    <property type="entry name" value="6-blade_b-propeller_TolB-like"/>
</dbReference>
<evidence type="ECO:0000259" key="2">
    <source>
        <dbReference type="Pfam" id="PF07995"/>
    </source>
</evidence>
<dbReference type="PANTHER" id="PTHR19328">
    <property type="entry name" value="HEDGEHOG-INTERACTING PROTEIN"/>
    <property type="match status" value="1"/>
</dbReference>
<dbReference type="Pfam" id="PF07995">
    <property type="entry name" value="GSDH"/>
    <property type="match status" value="1"/>
</dbReference>
<dbReference type="SUPFAM" id="SSF50952">
    <property type="entry name" value="Soluble quinoprotein glucose dehydrogenase"/>
    <property type="match status" value="1"/>
</dbReference>
<dbReference type="InterPro" id="IPR012938">
    <property type="entry name" value="Glc/Sorbosone_DH"/>
</dbReference>